<protein>
    <submittedName>
        <fullName evidence="1">Uncharacterized protein</fullName>
    </submittedName>
</protein>
<accession>A0AAE6FV78</accession>
<dbReference type="AlphaFoldDB" id="A0AAE6FV78"/>
<gene>
    <name evidence="1" type="ORF">BHS09_02455</name>
</gene>
<organism evidence="1 2">
    <name type="scientific">Myxococcus xanthus</name>
    <dbReference type="NCBI Taxonomy" id="34"/>
    <lineage>
        <taxon>Bacteria</taxon>
        <taxon>Pseudomonadati</taxon>
        <taxon>Myxococcota</taxon>
        <taxon>Myxococcia</taxon>
        <taxon>Myxococcales</taxon>
        <taxon>Cystobacterineae</taxon>
        <taxon>Myxococcaceae</taxon>
        <taxon>Myxococcus</taxon>
    </lineage>
</organism>
<dbReference type="Proteomes" id="UP000320179">
    <property type="component" value="Chromosome"/>
</dbReference>
<sequence>MRYYLDAEYTRFGGELMSLALVPADPALESFYVAVEWVGQTDPWVETHVVPHLGSEVVSRELASRKLATFMRERAVGHMVVVADWPTDFEHLLALLITGPGRMQPVPDFDMKFQRLPGFNTASTSRVPHNALADAEALRDYCEANHG</sequence>
<name>A0AAE6FV78_MYXXA</name>
<dbReference type="GO" id="GO:0003676">
    <property type="term" value="F:nucleic acid binding"/>
    <property type="evidence" value="ECO:0007669"/>
    <property type="project" value="InterPro"/>
</dbReference>
<evidence type="ECO:0000313" key="1">
    <source>
        <dbReference type="EMBL" id="QDE65953.1"/>
    </source>
</evidence>
<reference evidence="1 2" key="1">
    <citation type="journal article" date="2019" name="Science">
        <title>Social genes are selection hotspots in kin groups of a soil microbe.</title>
        <authorList>
            <person name="Wielgoss S."/>
            <person name="Wolfensberger R."/>
            <person name="Sun L."/>
            <person name="Fiegna F."/>
            <person name="Velicer G.J."/>
        </authorList>
    </citation>
    <scope>NUCLEOTIDE SEQUENCE [LARGE SCALE GENOMIC DNA]</scope>
    <source>
        <strain evidence="1 2">MC3.5.9c15</strain>
    </source>
</reference>
<dbReference type="RefSeq" id="WP_140786898.1">
    <property type="nucleotide sequence ID" value="NZ_CP017170.1"/>
</dbReference>
<dbReference type="InterPro" id="IPR036397">
    <property type="entry name" value="RNaseH_sf"/>
</dbReference>
<evidence type="ECO:0000313" key="2">
    <source>
        <dbReference type="Proteomes" id="UP000320179"/>
    </source>
</evidence>
<dbReference type="EMBL" id="CP017174">
    <property type="protein sequence ID" value="QDE65953.1"/>
    <property type="molecule type" value="Genomic_DNA"/>
</dbReference>
<dbReference type="Gene3D" id="3.30.420.10">
    <property type="entry name" value="Ribonuclease H-like superfamily/Ribonuclease H"/>
    <property type="match status" value="1"/>
</dbReference>
<proteinExistence type="predicted"/>